<keyword evidence="3" id="KW-1185">Reference proteome</keyword>
<reference evidence="3" key="1">
    <citation type="submission" date="2017-01" db="EMBL/GenBank/DDBJ databases">
        <title>Comparative genomics of anhydrobiosis in the tardigrade Hypsibius dujardini.</title>
        <authorList>
            <person name="Yoshida Y."/>
            <person name="Koutsovoulos G."/>
            <person name="Laetsch D."/>
            <person name="Stevens L."/>
            <person name="Kumar S."/>
            <person name="Horikawa D."/>
            <person name="Ishino K."/>
            <person name="Komine S."/>
            <person name="Tomita M."/>
            <person name="Blaxter M."/>
            <person name="Arakawa K."/>
        </authorList>
    </citation>
    <scope>NUCLEOTIDE SEQUENCE [LARGE SCALE GENOMIC DNA]</scope>
    <source>
        <strain evidence="3">Z151</strain>
    </source>
</reference>
<name>A0A1W0WFM6_HYPEX</name>
<feature type="transmembrane region" description="Helical" evidence="1">
    <location>
        <begin position="6"/>
        <end position="28"/>
    </location>
</feature>
<accession>A0A1W0WFM6</accession>
<dbReference type="AlphaFoldDB" id="A0A1W0WFM6"/>
<protein>
    <submittedName>
        <fullName evidence="2">Uncharacterized protein</fullName>
    </submittedName>
</protein>
<keyword evidence="1" id="KW-0472">Membrane</keyword>
<evidence type="ECO:0000256" key="1">
    <source>
        <dbReference type="SAM" id="Phobius"/>
    </source>
</evidence>
<keyword evidence="1" id="KW-1133">Transmembrane helix</keyword>
<dbReference type="Proteomes" id="UP000192578">
    <property type="component" value="Unassembled WGS sequence"/>
</dbReference>
<gene>
    <name evidence="2" type="ORF">BV898_11759</name>
</gene>
<organism evidence="2 3">
    <name type="scientific">Hypsibius exemplaris</name>
    <name type="common">Freshwater tardigrade</name>
    <dbReference type="NCBI Taxonomy" id="2072580"/>
    <lineage>
        <taxon>Eukaryota</taxon>
        <taxon>Metazoa</taxon>
        <taxon>Ecdysozoa</taxon>
        <taxon>Tardigrada</taxon>
        <taxon>Eutardigrada</taxon>
        <taxon>Parachela</taxon>
        <taxon>Hypsibioidea</taxon>
        <taxon>Hypsibiidae</taxon>
        <taxon>Hypsibius</taxon>
    </lineage>
</organism>
<dbReference type="EMBL" id="MTYJ01000112">
    <property type="protein sequence ID" value="OQV13987.1"/>
    <property type="molecule type" value="Genomic_DNA"/>
</dbReference>
<evidence type="ECO:0000313" key="3">
    <source>
        <dbReference type="Proteomes" id="UP000192578"/>
    </source>
</evidence>
<evidence type="ECO:0000313" key="2">
    <source>
        <dbReference type="EMBL" id="OQV13987.1"/>
    </source>
</evidence>
<comment type="caution">
    <text evidence="2">The sequence shown here is derived from an EMBL/GenBank/DDBJ whole genome shotgun (WGS) entry which is preliminary data.</text>
</comment>
<keyword evidence="1" id="KW-0812">Transmembrane</keyword>
<proteinExistence type="predicted"/>
<sequence>MSIASAYWVTVTLAVIFCGAAVEGALFFRSSPPGFVPIVRATVATPTGSAIIGGQQPAIPVGSVAPTTVNSTGPPTNSSTTPGTTVATTTLSPANQVLLKAIQAAIATQAAAYAAADTVHSKAIIAANVTLNNVKALAAIAHASGTAAEITAADAAVTTAQGAYDAAVAAADAALASSRTAANAALTTAVYAALAAAIPSRLVPPP</sequence>